<dbReference type="InterPro" id="IPR043696">
    <property type="entry name" value="ArgF'-like"/>
</dbReference>
<comment type="subunit">
    <text evidence="2">Homotrimer.</text>
</comment>
<dbReference type="Proteomes" id="UP000282832">
    <property type="component" value="Unassembled WGS sequence"/>
</dbReference>
<dbReference type="PRINTS" id="PR00101">
    <property type="entry name" value="ATCASE"/>
</dbReference>
<comment type="catalytic activity">
    <reaction evidence="2">
        <text>N(2)-succinyl-L-ornithine + carbamoyl phosphate = N(2)-succinyl-L-citrulline + phosphate + H(+)</text>
        <dbReference type="Rhea" id="RHEA:25884"/>
        <dbReference type="ChEBI" id="CHEBI:15378"/>
        <dbReference type="ChEBI" id="CHEBI:43474"/>
        <dbReference type="ChEBI" id="CHEBI:58228"/>
        <dbReference type="ChEBI" id="CHEBI:58514"/>
        <dbReference type="ChEBI" id="CHEBI:58862"/>
        <dbReference type="EC" id="2.1.3.11"/>
    </reaction>
</comment>
<evidence type="ECO:0000256" key="2">
    <source>
        <dbReference type="HAMAP-Rule" id="MF_02235"/>
    </source>
</evidence>
<proteinExistence type="inferred from homology"/>
<dbReference type="EC" id="2.1.3.11" evidence="2"/>
<comment type="caution">
    <text evidence="5">The sequence shown here is derived from an EMBL/GenBank/DDBJ whole genome shotgun (WGS) entry which is preliminary data.</text>
</comment>
<dbReference type="EMBL" id="SACY01000005">
    <property type="protein sequence ID" value="RVU23493.1"/>
    <property type="molecule type" value="Genomic_DNA"/>
</dbReference>
<keyword evidence="1 2" id="KW-0808">Transferase</keyword>
<dbReference type="HAMAP" id="MF_02235">
    <property type="entry name" value="SOTCase"/>
    <property type="match status" value="1"/>
</dbReference>
<dbReference type="RefSeq" id="WP_127805109.1">
    <property type="nucleotide sequence ID" value="NZ_SACY01000005.1"/>
</dbReference>
<evidence type="ECO:0000259" key="4">
    <source>
        <dbReference type="Pfam" id="PF02729"/>
    </source>
</evidence>
<dbReference type="InterPro" id="IPR006130">
    <property type="entry name" value="Asp/Orn_carbamoylTrfase"/>
</dbReference>
<evidence type="ECO:0000313" key="5">
    <source>
        <dbReference type="EMBL" id="RVU23493.1"/>
    </source>
</evidence>
<feature type="binding site" evidence="2">
    <location>
        <position position="236"/>
    </location>
    <ligand>
        <name>N(2)-succinyl-L-ornithine</name>
        <dbReference type="ChEBI" id="CHEBI:58514"/>
    </ligand>
</feature>
<dbReference type="SUPFAM" id="SSF53671">
    <property type="entry name" value="Aspartate/ornithine carbamoyltransferase"/>
    <property type="match status" value="1"/>
</dbReference>
<reference evidence="5 6" key="1">
    <citation type="submission" date="2019-01" db="EMBL/GenBank/DDBJ databases">
        <authorList>
            <person name="Chen W.-M."/>
        </authorList>
    </citation>
    <scope>NUCLEOTIDE SEQUENCE [LARGE SCALE GENOMIC DNA]</scope>
    <source>
        <strain evidence="5 6">FSY-15</strain>
    </source>
</reference>
<dbReference type="PANTHER" id="PTHR45753:SF3">
    <property type="entry name" value="ORNITHINE TRANSCARBAMYLASE, MITOCHONDRIAL"/>
    <property type="match status" value="1"/>
</dbReference>
<evidence type="ECO:0000259" key="3">
    <source>
        <dbReference type="Pfam" id="PF00185"/>
    </source>
</evidence>
<dbReference type="GO" id="GO:0004585">
    <property type="term" value="F:ornithine carbamoyltransferase activity"/>
    <property type="evidence" value="ECO:0007669"/>
    <property type="project" value="InterPro"/>
</dbReference>
<keyword evidence="2" id="KW-0055">Arginine biosynthesis</keyword>
<comment type="pathway">
    <text evidence="2">Amino-acid biosynthesis; L-arginine biosynthesis.</text>
</comment>
<keyword evidence="2" id="KW-0028">Amino-acid biosynthesis</keyword>
<feature type="binding site" description="in other chain" evidence="2">
    <location>
        <begin position="147"/>
        <end position="150"/>
    </location>
    <ligand>
        <name>carbamoyl phosphate</name>
        <dbReference type="ChEBI" id="CHEBI:58228"/>
        <note>ligand shared between two neighboring subunits</note>
    </ligand>
</feature>
<dbReference type="GO" id="GO:0019240">
    <property type="term" value="P:citrulline biosynthetic process"/>
    <property type="evidence" value="ECO:0007669"/>
    <property type="project" value="TreeGrafter"/>
</dbReference>
<dbReference type="OrthoDB" id="9802587at2"/>
<feature type="binding site" description="in other chain" evidence="2">
    <location>
        <position position="300"/>
    </location>
    <ligand>
        <name>carbamoyl phosphate</name>
        <dbReference type="ChEBI" id="CHEBI:58228"/>
        <note>ligand shared between two neighboring subunits</note>
    </ligand>
</feature>
<dbReference type="GO" id="GO:0042450">
    <property type="term" value="P:L-arginine biosynthetic process via ornithine"/>
    <property type="evidence" value="ECO:0007669"/>
    <property type="project" value="TreeGrafter"/>
</dbReference>
<dbReference type="UniPathway" id="UPA00068"/>
<dbReference type="GO" id="GO:0016597">
    <property type="term" value="F:amino acid binding"/>
    <property type="evidence" value="ECO:0007669"/>
    <property type="project" value="InterPro"/>
</dbReference>
<name>A0A437PMI3_9BACT</name>
<dbReference type="Pfam" id="PF00185">
    <property type="entry name" value="OTCace"/>
    <property type="match status" value="1"/>
</dbReference>
<dbReference type="Pfam" id="PF02729">
    <property type="entry name" value="OTCace_N"/>
    <property type="match status" value="1"/>
</dbReference>
<dbReference type="PANTHER" id="PTHR45753">
    <property type="entry name" value="ORNITHINE CARBAMOYLTRANSFERASE, MITOCHONDRIAL"/>
    <property type="match status" value="1"/>
</dbReference>
<evidence type="ECO:0000313" key="6">
    <source>
        <dbReference type="Proteomes" id="UP000282832"/>
    </source>
</evidence>
<feature type="binding site" description="in other chain" evidence="2">
    <location>
        <begin position="47"/>
        <end position="50"/>
    </location>
    <ligand>
        <name>carbamoyl phosphate</name>
        <dbReference type="ChEBI" id="CHEBI:58228"/>
        <note>ligand shared between two neighboring subunits</note>
    </ligand>
</feature>
<feature type="binding site" evidence="2">
    <location>
        <position position="142"/>
    </location>
    <ligand>
        <name>N(2)-succinyl-L-ornithine</name>
        <dbReference type="ChEBI" id="CHEBI:58514"/>
    </ligand>
</feature>
<dbReference type="InterPro" id="IPR006131">
    <property type="entry name" value="Asp_carbamoyltransf_Asp/Orn-bd"/>
</dbReference>
<feature type="binding site" description="in other chain" evidence="2">
    <location>
        <begin position="272"/>
        <end position="273"/>
    </location>
    <ligand>
        <name>carbamoyl phosphate</name>
        <dbReference type="ChEBI" id="CHEBI:58228"/>
        <note>ligand shared between two neighboring subunits</note>
    </ligand>
</feature>
<feature type="binding site" evidence="2">
    <location>
        <position position="276"/>
    </location>
    <ligand>
        <name>N(2)-succinyl-L-ornithine</name>
        <dbReference type="ChEBI" id="CHEBI:58514"/>
    </ligand>
</feature>
<feature type="binding site" evidence="2">
    <location>
        <position position="176"/>
    </location>
    <ligand>
        <name>N(2)-succinyl-L-ornithine</name>
        <dbReference type="ChEBI" id="CHEBI:58514"/>
    </ligand>
</feature>
<dbReference type="InterPro" id="IPR036901">
    <property type="entry name" value="Asp/Orn_carbamoylTrfase_sf"/>
</dbReference>
<comment type="similarity">
    <text evidence="2">Belongs to the aspartate/ornithine carbamoyltransferase superfamily. SOTCase family.</text>
</comment>
<dbReference type="Gene3D" id="3.40.50.1370">
    <property type="entry name" value="Aspartate/ornithine carbamoyltransferase"/>
    <property type="match status" value="2"/>
</dbReference>
<keyword evidence="6" id="KW-1185">Reference proteome</keyword>
<dbReference type="NCBIfam" id="NF003384">
    <property type="entry name" value="PRK04523.1"/>
    <property type="match status" value="1"/>
</dbReference>
<comment type="function">
    <text evidence="2">Catalyzes the transfer of the carbamoyl group from carbamoyl phosphate to the delta-amino group of N(2)-succinyl-L-ornithine to produce N(2)-succinyl-L-citrulline. Is essential for arginine biosynthesis.</text>
</comment>
<feature type="domain" description="Aspartate/ornithine carbamoyltransferase carbamoyl-P binding" evidence="4">
    <location>
        <begin position="4"/>
        <end position="160"/>
    </location>
</feature>
<organism evidence="5 6">
    <name type="scientific">Sandaracinomonas limnophila</name>
    <dbReference type="NCBI Taxonomy" id="1862386"/>
    <lineage>
        <taxon>Bacteria</taxon>
        <taxon>Pseudomonadati</taxon>
        <taxon>Bacteroidota</taxon>
        <taxon>Cytophagia</taxon>
        <taxon>Cytophagales</taxon>
        <taxon>Flectobacillaceae</taxon>
        <taxon>Sandaracinomonas</taxon>
    </lineage>
</organism>
<gene>
    <name evidence="2" type="primary">argF'</name>
    <name evidence="5" type="ORF">EOJ36_10465</name>
</gene>
<feature type="binding site" description="in other chain" evidence="2">
    <location>
        <position position="110"/>
    </location>
    <ligand>
        <name>carbamoyl phosphate</name>
        <dbReference type="ChEBI" id="CHEBI:58228"/>
        <note>ligand shared between two neighboring subunits</note>
    </ligand>
</feature>
<dbReference type="AlphaFoldDB" id="A0A437PMI3"/>
<sequence>MYNFTSVNDVQDLSAMVNLGLQLKKSPNAFRELGKYKTIGLLFFNSSLRTRLSTQKAAQQLGMDVMVMNVGADSWQLEMTEGVIMNGDKAEHVAEAAAVIGQYCDIVGVRSFPGLVDRNYDYSEQVLNQFIKYTGKPIVSLESATRHPLQSLTDLITIEEHKKTARPKVVLTWAPHVKALPQCVPNSFAEWMNRADVDFTIAHPEGYELAPEFSGNARITHDPKAAFIGADFIYAKNWSSYKDYGKILNSDPAWMVTKEKMDLTNNAKFMHCLPVRRNVVVEDAVIDSENSIVIQQAGNRVWAAQAVLKTILESL</sequence>
<dbReference type="PRINTS" id="PR00100">
    <property type="entry name" value="AOTCASE"/>
</dbReference>
<dbReference type="InterPro" id="IPR006132">
    <property type="entry name" value="Asp/Orn_carbamoyltranf_P-bd"/>
</dbReference>
<protein>
    <recommendedName>
        <fullName evidence="2">N-succinylornithine carbamoyltransferase</fullName>
        <ecNumber evidence="2">2.1.3.11</ecNumber>
    </recommendedName>
    <alternativeName>
        <fullName evidence="2">N-succinyl-L-ornithine transcarbamylase</fullName>
        <shortName evidence="2">SOTCase</shortName>
    </alternativeName>
</protein>
<feature type="domain" description="Aspartate/ornithine carbamoyltransferase Asp/Orn-binding" evidence="3">
    <location>
        <begin position="184"/>
        <end position="310"/>
    </location>
</feature>
<accession>A0A437PMI3</accession>
<evidence type="ECO:0000256" key="1">
    <source>
        <dbReference type="ARBA" id="ARBA00022679"/>
    </source>
</evidence>
<feature type="binding site" evidence="2">
    <location>
        <position position="75"/>
    </location>
    <ligand>
        <name>carbamoyl phosphate</name>
        <dbReference type="ChEBI" id="CHEBI:58228"/>
        <note>ligand shared between two neighboring subunits</note>
    </ligand>
</feature>